<accession>A0A1V9XBA7</accession>
<gene>
    <name evidence="1" type="ORF">BIW11_11494</name>
</gene>
<dbReference type="EMBL" id="MNPL01016808">
    <property type="protein sequence ID" value="OQR70648.1"/>
    <property type="molecule type" value="Genomic_DNA"/>
</dbReference>
<dbReference type="AlphaFoldDB" id="A0A1V9XBA7"/>
<evidence type="ECO:0000313" key="1">
    <source>
        <dbReference type="EMBL" id="OQR70648.1"/>
    </source>
</evidence>
<sequence length="56" mass="6676">NGFNRHWNKQLRNKLPSAFEHRLGRSCSFYNLADCVDRDSRVTDEIHTVLSWSELR</sequence>
<name>A0A1V9XBA7_9ACAR</name>
<protein>
    <submittedName>
        <fullName evidence="1">Uncharacterized protein</fullName>
    </submittedName>
</protein>
<feature type="non-terminal residue" evidence="1">
    <location>
        <position position="1"/>
    </location>
</feature>
<evidence type="ECO:0000313" key="2">
    <source>
        <dbReference type="Proteomes" id="UP000192247"/>
    </source>
</evidence>
<proteinExistence type="predicted"/>
<organism evidence="1 2">
    <name type="scientific">Tropilaelaps mercedesae</name>
    <dbReference type="NCBI Taxonomy" id="418985"/>
    <lineage>
        <taxon>Eukaryota</taxon>
        <taxon>Metazoa</taxon>
        <taxon>Ecdysozoa</taxon>
        <taxon>Arthropoda</taxon>
        <taxon>Chelicerata</taxon>
        <taxon>Arachnida</taxon>
        <taxon>Acari</taxon>
        <taxon>Parasitiformes</taxon>
        <taxon>Mesostigmata</taxon>
        <taxon>Gamasina</taxon>
        <taxon>Dermanyssoidea</taxon>
        <taxon>Laelapidae</taxon>
        <taxon>Tropilaelaps</taxon>
    </lineage>
</organism>
<dbReference type="Proteomes" id="UP000192247">
    <property type="component" value="Unassembled WGS sequence"/>
</dbReference>
<dbReference type="InParanoid" id="A0A1V9XBA7"/>
<reference evidence="1 2" key="1">
    <citation type="journal article" date="2017" name="Gigascience">
        <title>Draft genome of the honey bee ectoparasitic mite, Tropilaelaps mercedesae, is shaped by the parasitic life history.</title>
        <authorList>
            <person name="Dong X."/>
            <person name="Armstrong S.D."/>
            <person name="Xia D."/>
            <person name="Makepeace B.L."/>
            <person name="Darby A.C."/>
            <person name="Kadowaki T."/>
        </authorList>
    </citation>
    <scope>NUCLEOTIDE SEQUENCE [LARGE SCALE GENOMIC DNA]</scope>
    <source>
        <strain evidence="1">Wuxi-XJTLU</strain>
    </source>
</reference>
<keyword evidence="2" id="KW-1185">Reference proteome</keyword>
<comment type="caution">
    <text evidence="1">The sequence shown here is derived from an EMBL/GenBank/DDBJ whole genome shotgun (WGS) entry which is preliminary data.</text>
</comment>